<organism evidence="2 3">
    <name type="scientific">Trichinella zimbabwensis</name>
    <dbReference type="NCBI Taxonomy" id="268475"/>
    <lineage>
        <taxon>Eukaryota</taxon>
        <taxon>Metazoa</taxon>
        <taxon>Ecdysozoa</taxon>
        <taxon>Nematoda</taxon>
        <taxon>Enoplea</taxon>
        <taxon>Dorylaimia</taxon>
        <taxon>Trichinellida</taxon>
        <taxon>Trichinellidae</taxon>
        <taxon>Trichinella</taxon>
    </lineage>
</organism>
<dbReference type="OrthoDB" id="6375508at2759"/>
<dbReference type="Proteomes" id="UP000055024">
    <property type="component" value="Unassembled WGS sequence"/>
</dbReference>
<sequence length="97" mass="11157">MGCLAGESQSLGGRKLAGGRRSVGKSAAQSWKTWRDSLQQNMCLLLIILQQQALDELHRNLLIRSLDAKDQRLEFDRQSTKDYATYRFIVQRFSNRL</sequence>
<comment type="caution">
    <text evidence="2">The sequence shown here is derived from an EMBL/GenBank/DDBJ whole genome shotgun (WGS) entry which is preliminary data.</text>
</comment>
<protein>
    <submittedName>
        <fullName evidence="2">Uncharacterized protein</fullName>
    </submittedName>
</protein>
<evidence type="ECO:0000256" key="1">
    <source>
        <dbReference type="SAM" id="MobiDB-lite"/>
    </source>
</evidence>
<name>A0A0V1H9Q2_9BILA</name>
<dbReference type="AlphaFoldDB" id="A0A0V1H9Q2"/>
<dbReference type="EMBL" id="JYDP01000104">
    <property type="protein sequence ID" value="KRZ07287.1"/>
    <property type="molecule type" value="Genomic_DNA"/>
</dbReference>
<evidence type="ECO:0000313" key="3">
    <source>
        <dbReference type="Proteomes" id="UP000055024"/>
    </source>
</evidence>
<proteinExistence type="predicted"/>
<gene>
    <name evidence="2" type="ORF">T11_7743</name>
</gene>
<keyword evidence="3" id="KW-1185">Reference proteome</keyword>
<feature type="region of interest" description="Disordered" evidence="1">
    <location>
        <begin position="1"/>
        <end position="23"/>
    </location>
</feature>
<accession>A0A0V1H9Q2</accession>
<evidence type="ECO:0000313" key="2">
    <source>
        <dbReference type="EMBL" id="KRZ07287.1"/>
    </source>
</evidence>
<reference evidence="2 3" key="1">
    <citation type="submission" date="2015-01" db="EMBL/GenBank/DDBJ databases">
        <title>Evolution of Trichinella species and genotypes.</title>
        <authorList>
            <person name="Korhonen P.K."/>
            <person name="Edoardo P."/>
            <person name="Giuseppe L.R."/>
            <person name="Gasser R.B."/>
        </authorList>
    </citation>
    <scope>NUCLEOTIDE SEQUENCE [LARGE SCALE GENOMIC DNA]</scope>
    <source>
        <strain evidence="2">ISS1029</strain>
    </source>
</reference>